<evidence type="ECO:0000313" key="1">
    <source>
        <dbReference type="EMBL" id="EBP3695419.1"/>
    </source>
</evidence>
<gene>
    <name evidence="1" type="ORF">PG27_19960</name>
</gene>
<protein>
    <submittedName>
        <fullName evidence="1">Uncharacterized protein</fullName>
    </submittedName>
</protein>
<dbReference type="EMBL" id="AAGLNK010000024">
    <property type="protein sequence ID" value="EBP3695419.1"/>
    <property type="molecule type" value="Genomic_DNA"/>
</dbReference>
<sequence>MAKAKFFVFENLDDNKYYWEFRWQQRTFSGGPFENRDFALEDLEVVIPLIGDAPMMKLVDSIDEKDVASPGSMDKYPLYFMLHTDDNDRWLWRCCRNKDNKTLFRSSDESSIADGFSSFDDAMESAKKLRSIIEHAEIVNGAGVMIPYMYFSPEFAEKYEIGDMHPSYEFIKKNKL</sequence>
<dbReference type="AlphaFoldDB" id="A0A5U3D587"/>
<organism evidence="1">
    <name type="scientific">Salmonella diarizonae</name>
    <dbReference type="NCBI Taxonomy" id="59204"/>
    <lineage>
        <taxon>Bacteria</taxon>
        <taxon>Pseudomonadati</taxon>
        <taxon>Pseudomonadota</taxon>
        <taxon>Gammaproteobacteria</taxon>
        <taxon>Enterobacterales</taxon>
        <taxon>Enterobacteriaceae</taxon>
        <taxon>Salmonella</taxon>
    </lineage>
</organism>
<proteinExistence type="predicted"/>
<accession>A0A5U3D587</accession>
<comment type="caution">
    <text evidence="1">The sequence shown here is derived from an EMBL/GenBank/DDBJ whole genome shotgun (WGS) entry which is preliminary data.</text>
</comment>
<name>A0A5U3D587_SALDZ</name>
<reference evidence="1" key="1">
    <citation type="submission" date="2018-07" db="EMBL/GenBank/DDBJ databases">
        <authorList>
            <consortium name="GenomeTrakr network: Whole genome sequencing for foodborne pathogen traceback"/>
        </authorList>
    </citation>
    <scope>NUCLEOTIDE SEQUENCE</scope>
    <source>
        <strain evidence="1">CFSAN008697</strain>
    </source>
</reference>